<reference evidence="1 2" key="1">
    <citation type="submission" date="2019-12" db="EMBL/GenBank/DDBJ databases">
        <title>Rhizobium genotypes associated with high levels of biological nitrogen fixation by grain legumes in a temperate-maritime cropping system.</title>
        <authorList>
            <person name="Maluk M."/>
            <person name="Francesc Ferrando Molina F."/>
            <person name="Lopez Del Egido L."/>
            <person name="Lafos M."/>
            <person name="Langarica-Fuentes A."/>
            <person name="Gebre Yohannes G."/>
            <person name="Young M.W."/>
            <person name="Martin P."/>
            <person name="Gantlett R."/>
            <person name="Kenicer G."/>
            <person name="Hawes C."/>
            <person name="Begg G.S."/>
            <person name="Quilliam R.S."/>
            <person name="Squire G.R."/>
            <person name="Poole P.S."/>
            <person name="Young P.W."/>
            <person name="Iannetta P.M."/>
            <person name="James E.K."/>
        </authorList>
    </citation>
    <scope>NUCLEOTIDE SEQUENCE [LARGE SCALE GENOMIC DNA]</scope>
    <source>
        <strain evidence="1 2">JHI1118</strain>
    </source>
</reference>
<evidence type="ECO:0000313" key="2">
    <source>
        <dbReference type="Proteomes" id="UP000483035"/>
    </source>
</evidence>
<sequence length="212" mass="24584">MAICHDFWPCRAVIGSQGHSRKAGLIISEDGIYIEINFDETIAWRSVRDIRRYQHKRADQMYVDLDPVVARTLTRRGLVRWLPKKLQGQATPAVISLKLLRADPDWIYSRCLEFLAKNRERQALLQGQIGKAVLADKAYDSNALREIIAAMGAQAVILSNRSRKVVVPDDALAYINRNRFERIFGRMRDFRRFATRYERSAIHLIAAMIWIW</sequence>
<dbReference type="AlphaFoldDB" id="A0A6L9UH20"/>
<proteinExistence type="predicted"/>
<accession>A0A6L9UH20</accession>
<evidence type="ECO:0000313" key="1">
    <source>
        <dbReference type="EMBL" id="NEI74934.1"/>
    </source>
</evidence>
<gene>
    <name evidence="1" type="ORF">GR212_35985</name>
</gene>
<dbReference type="EMBL" id="WUEY01000045">
    <property type="protein sequence ID" value="NEI74934.1"/>
    <property type="molecule type" value="Genomic_DNA"/>
</dbReference>
<comment type="caution">
    <text evidence="1">The sequence shown here is derived from an EMBL/GenBank/DDBJ whole genome shotgun (WGS) entry which is preliminary data.</text>
</comment>
<dbReference type="Proteomes" id="UP000483035">
    <property type="component" value="Unassembled WGS sequence"/>
</dbReference>
<protein>
    <submittedName>
        <fullName evidence="1">Transposase</fullName>
    </submittedName>
</protein>
<dbReference type="RefSeq" id="WP_163994807.1">
    <property type="nucleotide sequence ID" value="NZ_WUEY01000045.1"/>
</dbReference>
<name>A0A6L9UH20_9HYPH</name>
<organism evidence="1 2">
    <name type="scientific">Rhizobium lusitanum</name>
    <dbReference type="NCBI Taxonomy" id="293958"/>
    <lineage>
        <taxon>Bacteria</taxon>
        <taxon>Pseudomonadati</taxon>
        <taxon>Pseudomonadota</taxon>
        <taxon>Alphaproteobacteria</taxon>
        <taxon>Hyphomicrobiales</taxon>
        <taxon>Rhizobiaceae</taxon>
        <taxon>Rhizobium/Agrobacterium group</taxon>
        <taxon>Rhizobium</taxon>
    </lineage>
</organism>